<name>I1C8K0_RHIO9</name>
<protein>
    <submittedName>
        <fullName evidence="1">Uncharacterized protein</fullName>
    </submittedName>
</protein>
<reference evidence="1 2" key="1">
    <citation type="journal article" date="2009" name="PLoS Genet.">
        <title>Genomic analysis of the basal lineage fungus Rhizopus oryzae reveals a whole-genome duplication.</title>
        <authorList>
            <person name="Ma L.-J."/>
            <person name="Ibrahim A.S."/>
            <person name="Skory C."/>
            <person name="Grabherr M.G."/>
            <person name="Burger G."/>
            <person name="Butler M."/>
            <person name="Elias M."/>
            <person name="Idnurm A."/>
            <person name="Lang B.F."/>
            <person name="Sone T."/>
            <person name="Abe A."/>
            <person name="Calvo S.E."/>
            <person name="Corrochano L.M."/>
            <person name="Engels R."/>
            <person name="Fu J."/>
            <person name="Hansberg W."/>
            <person name="Kim J.-M."/>
            <person name="Kodira C.D."/>
            <person name="Koehrsen M.J."/>
            <person name="Liu B."/>
            <person name="Miranda-Saavedra D."/>
            <person name="O'Leary S."/>
            <person name="Ortiz-Castellanos L."/>
            <person name="Poulter R."/>
            <person name="Rodriguez-Romero J."/>
            <person name="Ruiz-Herrera J."/>
            <person name="Shen Y.-Q."/>
            <person name="Zeng Q."/>
            <person name="Galagan J."/>
            <person name="Birren B.W."/>
            <person name="Cuomo C.A."/>
            <person name="Wickes B.L."/>
        </authorList>
    </citation>
    <scope>NUCLEOTIDE SEQUENCE [LARGE SCALE GENOMIC DNA]</scope>
    <source>
        <strain evidence="2">RA 99-880 / ATCC MYA-4621 / FGSC 9543 / NRRL 43880</strain>
    </source>
</reference>
<dbReference type="GeneID" id="93616456"/>
<dbReference type="InParanoid" id="I1C8K0"/>
<evidence type="ECO:0000313" key="1">
    <source>
        <dbReference type="EMBL" id="EIE84780.1"/>
    </source>
</evidence>
<evidence type="ECO:0000313" key="2">
    <source>
        <dbReference type="Proteomes" id="UP000009138"/>
    </source>
</evidence>
<organism evidence="1 2">
    <name type="scientific">Rhizopus delemar (strain RA 99-880 / ATCC MYA-4621 / FGSC 9543 / NRRL 43880)</name>
    <name type="common">Mucormycosis agent</name>
    <name type="synonym">Rhizopus arrhizus var. delemar</name>
    <dbReference type="NCBI Taxonomy" id="246409"/>
    <lineage>
        <taxon>Eukaryota</taxon>
        <taxon>Fungi</taxon>
        <taxon>Fungi incertae sedis</taxon>
        <taxon>Mucoromycota</taxon>
        <taxon>Mucoromycotina</taxon>
        <taxon>Mucoromycetes</taxon>
        <taxon>Mucorales</taxon>
        <taxon>Mucorineae</taxon>
        <taxon>Rhizopodaceae</taxon>
        <taxon>Rhizopus</taxon>
    </lineage>
</organism>
<keyword evidence="2" id="KW-1185">Reference proteome</keyword>
<dbReference type="VEuPathDB" id="FungiDB:RO3G_09490"/>
<dbReference type="Proteomes" id="UP000009138">
    <property type="component" value="Unassembled WGS sequence"/>
</dbReference>
<dbReference type="EMBL" id="CH476738">
    <property type="protein sequence ID" value="EIE84780.1"/>
    <property type="molecule type" value="Genomic_DNA"/>
</dbReference>
<dbReference type="RefSeq" id="XP_067520176.1">
    <property type="nucleotide sequence ID" value="XM_067664075.1"/>
</dbReference>
<accession>I1C8K0</accession>
<proteinExistence type="predicted"/>
<gene>
    <name evidence="1" type="ORF">RO3G_09490</name>
</gene>
<dbReference type="AlphaFoldDB" id="I1C8K0"/>
<sequence>MTFLLINRFVTLETTPFKHAIDDRHHSNHVKNVKNYDSNRLGRIKIRHLKHM</sequence>